<evidence type="ECO:0000256" key="1">
    <source>
        <dbReference type="ARBA" id="ARBA00004123"/>
    </source>
</evidence>
<dbReference type="PRINTS" id="PR00053">
    <property type="entry name" value="FORKHEAD"/>
</dbReference>
<dbReference type="GO" id="GO:0005634">
    <property type="term" value="C:nucleus"/>
    <property type="evidence" value="ECO:0007669"/>
    <property type="project" value="UniProtKB-SubCell"/>
</dbReference>
<evidence type="ECO:0000313" key="9">
    <source>
        <dbReference type="Proteomes" id="UP000615446"/>
    </source>
</evidence>
<dbReference type="InterPro" id="IPR036388">
    <property type="entry name" value="WH-like_DNA-bd_sf"/>
</dbReference>
<dbReference type="SMART" id="SM00339">
    <property type="entry name" value="FH"/>
    <property type="match status" value="1"/>
</dbReference>
<evidence type="ECO:0000256" key="3">
    <source>
        <dbReference type="ARBA" id="ARBA00023125"/>
    </source>
</evidence>
<dbReference type="AlphaFoldDB" id="A0A8H3QL51"/>
<dbReference type="Proteomes" id="UP000615446">
    <property type="component" value="Unassembled WGS sequence"/>
</dbReference>
<dbReference type="OrthoDB" id="5954824at2759"/>
<dbReference type="InterPro" id="IPR001766">
    <property type="entry name" value="Fork_head_dom"/>
</dbReference>
<feature type="domain" description="Fork-head" evidence="7">
    <location>
        <begin position="225"/>
        <end position="319"/>
    </location>
</feature>
<dbReference type="EMBL" id="BLAL01000050">
    <property type="protein sequence ID" value="GES80569.1"/>
    <property type="molecule type" value="Genomic_DNA"/>
</dbReference>
<keyword evidence="5 6" id="KW-0539">Nucleus</keyword>
<reference evidence="8" key="1">
    <citation type="submission" date="2019-10" db="EMBL/GenBank/DDBJ databases">
        <title>Conservation and host-specific expression of non-tandemly repeated heterogenous ribosome RNA gene in arbuscular mycorrhizal fungi.</title>
        <authorList>
            <person name="Maeda T."/>
            <person name="Kobayashi Y."/>
            <person name="Nakagawa T."/>
            <person name="Ezawa T."/>
            <person name="Yamaguchi K."/>
            <person name="Bino T."/>
            <person name="Nishimoto Y."/>
            <person name="Shigenobu S."/>
            <person name="Kawaguchi M."/>
        </authorList>
    </citation>
    <scope>NUCLEOTIDE SEQUENCE</scope>
    <source>
        <strain evidence="8">HR1</strain>
    </source>
</reference>
<comment type="caution">
    <text evidence="8">The sequence shown here is derived from an EMBL/GenBank/DDBJ whole genome shotgun (WGS) entry which is preliminary data.</text>
</comment>
<evidence type="ECO:0000313" key="8">
    <source>
        <dbReference type="EMBL" id="GES80569.1"/>
    </source>
</evidence>
<dbReference type="CDD" id="cd00059">
    <property type="entry name" value="FH_FOX"/>
    <property type="match status" value="1"/>
</dbReference>
<dbReference type="GO" id="GO:0000981">
    <property type="term" value="F:DNA-binding transcription factor activity, RNA polymerase II-specific"/>
    <property type="evidence" value="ECO:0007669"/>
    <property type="project" value="TreeGrafter"/>
</dbReference>
<accession>A0A8H3QL51</accession>
<comment type="subcellular location">
    <subcellularLocation>
        <location evidence="1 6">Nucleus</location>
    </subcellularLocation>
</comment>
<dbReference type="FunFam" id="1.10.10.10:FF:000135">
    <property type="entry name" value="forkhead box protein G1"/>
    <property type="match status" value="1"/>
</dbReference>
<dbReference type="PROSITE" id="PS50039">
    <property type="entry name" value="FORK_HEAD_3"/>
    <property type="match status" value="1"/>
</dbReference>
<keyword evidence="3 6" id="KW-0238">DNA-binding</keyword>
<evidence type="ECO:0000256" key="5">
    <source>
        <dbReference type="ARBA" id="ARBA00023242"/>
    </source>
</evidence>
<dbReference type="PROSITE" id="PS00658">
    <property type="entry name" value="FORK_HEAD_2"/>
    <property type="match status" value="1"/>
</dbReference>
<evidence type="ECO:0000256" key="6">
    <source>
        <dbReference type="PROSITE-ProRule" id="PRU00089"/>
    </source>
</evidence>
<gene>
    <name evidence="8" type="ORF">RCL2_000784100</name>
</gene>
<dbReference type="Gene3D" id="1.10.10.10">
    <property type="entry name" value="Winged helix-like DNA-binding domain superfamily/Winged helix DNA-binding domain"/>
    <property type="match status" value="1"/>
</dbReference>
<sequence length="454" mass="51154">MEFNSRTLPSTAVFTTWNVTPSTNVRPLSRNVIYNTKRVFDDNTNNGYNCKASNRFECIGRSLCTLNNGQVQPTTNENVIRFNNIQTPLSDVTNFNIQDSINDTLETSKDTNKVQTNVGQTNFHSSASNDESCRTASKGIVMPAVVIPEDPQGSMSLIRPSYFIPGQAKPKTLDDEGIKMMKSGNKILLPKLEGSQGFVVPGPSQVLMQTTNKITGTNNENNTPKPDYSYASMICQAIFASPEKKSTLAEIYEWICTTYPYFKRNQQGWKNSIRHNLSLNAAFIRASRGEGVTGKGGFWMVDTTYERYFVNGHFKPPSNETKNSYKRTKSDENAMITPTSKTTAVINKKNGTTQNHKQIVRERLRQVKDNIEAAVQINLKKRARVEIVKKAENVIETINDEGKKGIIGSEKDREKIMIQKIAEGCDEVYRRYYDGNDPNWRSDAEFFASFSPFL</sequence>
<dbReference type="Pfam" id="PF00250">
    <property type="entry name" value="Forkhead"/>
    <property type="match status" value="1"/>
</dbReference>
<keyword evidence="4" id="KW-0804">Transcription</keyword>
<dbReference type="InterPro" id="IPR036390">
    <property type="entry name" value="WH_DNA-bd_sf"/>
</dbReference>
<dbReference type="InterPro" id="IPR030456">
    <property type="entry name" value="TF_fork_head_CS_2"/>
</dbReference>
<dbReference type="PANTHER" id="PTHR45881:SF1">
    <property type="entry name" value="FORK HEAD PROTEIN HOMOLOG 2"/>
    <property type="match status" value="1"/>
</dbReference>
<dbReference type="SUPFAM" id="SSF46785">
    <property type="entry name" value="Winged helix' DNA-binding domain"/>
    <property type="match status" value="1"/>
</dbReference>
<evidence type="ECO:0000256" key="2">
    <source>
        <dbReference type="ARBA" id="ARBA00023015"/>
    </source>
</evidence>
<proteinExistence type="predicted"/>
<name>A0A8H3QL51_9GLOM</name>
<keyword evidence="2" id="KW-0805">Transcription regulation</keyword>
<organism evidence="8 9">
    <name type="scientific">Rhizophagus clarus</name>
    <dbReference type="NCBI Taxonomy" id="94130"/>
    <lineage>
        <taxon>Eukaryota</taxon>
        <taxon>Fungi</taxon>
        <taxon>Fungi incertae sedis</taxon>
        <taxon>Mucoromycota</taxon>
        <taxon>Glomeromycotina</taxon>
        <taxon>Glomeromycetes</taxon>
        <taxon>Glomerales</taxon>
        <taxon>Glomeraceae</taxon>
        <taxon>Rhizophagus</taxon>
    </lineage>
</organism>
<dbReference type="PANTHER" id="PTHR45881">
    <property type="entry name" value="CHECKPOINT SUPPRESSOR 1-LIKE, ISOFORM A-RELATED"/>
    <property type="match status" value="1"/>
</dbReference>
<protein>
    <submittedName>
        <fullName evidence="8">Fork head transcription factor</fullName>
    </submittedName>
</protein>
<evidence type="ECO:0000256" key="4">
    <source>
        <dbReference type="ARBA" id="ARBA00023163"/>
    </source>
</evidence>
<dbReference type="GO" id="GO:0000978">
    <property type="term" value="F:RNA polymerase II cis-regulatory region sequence-specific DNA binding"/>
    <property type="evidence" value="ECO:0007669"/>
    <property type="project" value="TreeGrafter"/>
</dbReference>
<feature type="DNA-binding region" description="Fork-head" evidence="6">
    <location>
        <begin position="225"/>
        <end position="319"/>
    </location>
</feature>
<evidence type="ECO:0000259" key="7">
    <source>
        <dbReference type="PROSITE" id="PS50039"/>
    </source>
</evidence>